<feature type="domain" description="F-box" evidence="1">
    <location>
        <begin position="3"/>
        <end position="49"/>
    </location>
</feature>
<dbReference type="PROSITE" id="PS50181">
    <property type="entry name" value="FBOX"/>
    <property type="match status" value="1"/>
</dbReference>
<dbReference type="AlphaFoldDB" id="A0A6A5XD14"/>
<dbReference type="RefSeq" id="XP_033379102.1">
    <property type="nucleotide sequence ID" value="XM_033531307.1"/>
</dbReference>
<dbReference type="EMBL" id="ML978075">
    <property type="protein sequence ID" value="KAF2010763.1"/>
    <property type="molecule type" value="Genomic_DNA"/>
</dbReference>
<dbReference type="OrthoDB" id="2522477at2759"/>
<organism evidence="2 3">
    <name type="scientific">Aaosphaeria arxii CBS 175.79</name>
    <dbReference type="NCBI Taxonomy" id="1450172"/>
    <lineage>
        <taxon>Eukaryota</taxon>
        <taxon>Fungi</taxon>
        <taxon>Dikarya</taxon>
        <taxon>Ascomycota</taxon>
        <taxon>Pezizomycotina</taxon>
        <taxon>Dothideomycetes</taxon>
        <taxon>Pleosporomycetidae</taxon>
        <taxon>Pleosporales</taxon>
        <taxon>Pleosporales incertae sedis</taxon>
        <taxon>Aaosphaeria</taxon>
    </lineage>
</organism>
<dbReference type="InterPro" id="IPR036047">
    <property type="entry name" value="F-box-like_dom_sf"/>
</dbReference>
<name>A0A6A5XD14_9PLEO</name>
<dbReference type="InterPro" id="IPR001810">
    <property type="entry name" value="F-box_dom"/>
</dbReference>
<reference evidence="2" key="1">
    <citation type="journal article" date="2020" name="Stud. Mycol.">
        <title>101 Dothideomycetes genomes: a test case for predicting lifestyles and emergence of pathogens.</title>
        <authorList>
            <person name="Haridas S."/>
            <person name="Albert R."/>
            <person name="Binder M."/>
            <person name="Bloem J."/>
            <person name="Labutti K."/>
            <person name="Salamov A."/>
            <person name="Andreopoulos B."/>
            <person name="Baker S."/>
            <person name="Barry K."/>
            <person name="Bills G."/>
            <person name="Bluhm B."/>
            <person name="Cannon C."/>
            <person name="Castanera R."/>
            <person name="Culley D."/>
            <person name="Daum C."/>
            <person name="Ezra D."/>
            <person name="Gonzalez J."/>
            <person name="Henrissat B."/>
            <person name="Kuo A."/>
            <person name="Liang C."/>
            <person name="Lipzen A."/>
            <person name="Lutzoni F."/>
            <person name="Magnuson J."/>
            <person name="Mondo S."/>
            <person name="Nolan M."/>
            <person name="Ohm R."/>
            <person name="Pangilinan J."/>
            <person name="Park H.-J."/>
            <person name="Ramirez L."/>
            <person name="Alfaro M."/>
            <person name="Sun H."/>
            <person name="Tritt A."/>
            <person name="Yoshinaga Y."/>
            <person name="Zwiers L.-H."/>
            <person name="Turgeon B."/>
            <person name="Goodwin S."/>
            <person name="Spatafora J."/>
            <person name="Crous P."/>
            <person name="Grigoriev I."/>
        </authorList>
    </citation>
    <scope>NUCLEOTIDE SEQUENCE</scope>
    <source>
        <strain evidence="2">CBS 175.79</strain>
    </source>
</reference>
<sequence length="516" mass="58279">MGDLELLSMVDELLLNIIEQIDDHAALCSLSATCSRFRGLVEPFIWRNLLILNGDQASEIALSLQSCPERLANIQELAIHYKHDDASGIGRLNPFIYDMSRLRHLTIESPCPNNGEWRHEAVFTAETKIDYSTLFEKSVARELSSPPLQMLQSLTLHGHGRFNSKFKLGSVAYIFFHPTILDITISCTNFEIDDGIVDAKKIPIQSMKSTALRSLKFIECNVYLDMLEVALSLPKALKELHVGERVFAWDDCVPKSDKPMTGHARFVDILQLQANSLECLEHTGGRYINPARPTSDPANSRKLSQFKNLKHLKVDSRSALLKYVTEDGCPDSLHTLKITDDVEAVCLVAVFQPLYLHFSDFLKRMCTVAAKLPSTVNIDICFSHHSRGPSLAGNMYSFWTSRQGRKLVYDIASTLQSHNARLRIFAETFLKGISYIEPYMYSEERPTEELLYDSQNYWSFSRTDYQSVDDKNLNGGESPVDEEDEEGVGSFFVGNWADMDFGEMLLNGLVNGEVHL</sequence>
<protein>
    <recommendedName>
        <fullName evidence="1">F-box domain-containing protein</fullName>
    </recommendedName>
</protein>
<accession>A0A6A5XD14</accession>
<evidence type="ECO:0000313" key="2">
    <source>
        <dbReference type="EMBL" id="KAF2010763.1"/>
    </source>
</evidence>
<dbReference type="SUPFAM" id="SSF81383">
    <property type="entry name" value="F-box domain"/>
    <property type="match status" value="1"/>
</dbReference>
<keyword evidence="3" id="KW-1185">Reference proteome</keyword>
<gene>
    <name evidence="2" type="ORF">BU24DRAFT_454341</name>
</gene>
<evidence type="ECO:0000313" key="3">
    <source>
        <dbReference type="Proteomes" id="UP000799778"/>
    </source>
</evidence>
<dbReference type="Proteomes" id="UP000799778">
    <property type="component" value="Unassembled WGS sequence"/>
</dbReference>
<evidence type="ECO:0000259" key="1">
    <source>
        <dbReference type="PROSITE" id="PS50181"/>
    </source>
</evidence>
<dbReference type="Pfam" id="PF12937">
    <property type="entry name" value="F-box-like"/>
    <property type="match status" value="1"/>
</dbReference>
<dbReference type="GeneID" id="54288704"/>
<proteinExistence type="predicted"/>